<dbReference type="Pfam" id="PF12138">
    <property type="entry name" value="Spherulin4"/>
    <property type="match status" value="1"/>
</dbReference>
<organism evidence="1 2">
    <name type="scientific">Streptomyces monticola</name>
    <dbReference type="NCBI Taxonomy" id="2666263"/>
    <lineage>
        <taxon>Bacteria</taxon>
        <taxon>Bacillati</taxon>
        <taxon>Actinomycetota</taxon>
        <taxon>Actinomycetes</taxon>
        <taxon>Kitasatosporales</taxon>
        <taxon>Streptomycetaceae</taxon>
        <taxon>Streptomyces</taxon>
    </lineage>
</organism>
<name>A0ABW2JFT5_9ACTN</name>
<gene>
    <name evidence="1" type="ORF">ACFQVC_09050</name>
</gene>
<accession>A0ABW2JFT5</accession>
<protein>
    <submittedName>
        <fullName evidence="1">Spherulation-specific family 4 protein</fullName>
    </submittedName>
</protein>
<comment type="caution">
    <text evidence="1">The sequence shown here is derived from an EMBL/GenBank/DDBJ whole genome shotgun (WGS) entry which is preliminary data.</text>
</comment>
<dbReference type="RefSeq" id="WP_381829516.1">
    <property type="nucleotide sequence ID" value="NZ_JBHTCF010000003.1"/>
</dbReference>
<reference evidence="2" key="1">
    <citation type="journal article" date="2019" name="Int. J. Syst. Evol. Microbiol.">
        <title>The Global Catalogue of Microorganisms (GCM) 10K type strain sequencing project: providing services to taxonomists for standard genome sequencing and annotation.</title>
        <authorList>
            <consortium name="The Broad Institute Genomics Platform"/>
            <consortium name="The Broad Institute Genome Sequencing Center for Infectious Disease"/>
            <person name="Wu L."/>
            <person name="Ma J."/>
        </authorList>
    </citation>
    <scope>NUCLEOTIDE SEQUENCE [LARGE SCALE GENOMIC DNA]</scope>
    <source>
        <strain evidence="2">SYNS20</strain>
    </source>
</reference>
<dbReference type="Proteomes" id="UP001596523">
    <property type="component" value="Unassembled WGS sequence"/>
</dbReference>
<proteinExistence type="predicted"/>
<evidence type="ECO:0000313" key="2">
    <source>
        <dbReference type="Proteomes" id="UP001596523"/>
    </source>
</evidence>
<dbReference type="PANTHER" id="PTHR35040:SF9">
    <property type="entry name" value="4-LIKE CELL SURFACE PROTEIN, PUTATIVE (AFU_ORTHOLOGUE AFUA_4G14080)-RELATED"/>
    <property type="match status" value="1"/>
</dbReference>
<dbReference type="PANTHER" id="PTHR35040">
    <property type="match status" value="1"/>
</dbReference>
<sequence>MYIHPGADPGPWERLGQCADLLYGVILNVADGPGAAVEPSFAAAARSLRAAGVRLLGYVDTDYGRRPRRHITADLDRYRDWYATDGCFLDQAAAGTSALRHYRRIVRTARTRGADTVVLNPGVHPAPGYAAFADLLVTFEGDWRTYLAAPAAPRWTADHPPERFCHLIHGVPAGLCGLAARTAELRGAAVSCAVPGHGPNPWCLLPPALDRRAPREP</sequence>
<dbReference type="InterPro" id="IPR021986">
    <property type="entry name" value="Spherulin4"/>
</dbReference>
<keyword evidence="2" id="KW-1185">Reference proteome</keyword>
<evidence type="ECO:0000313" key="1">
    <source>
        <dbReference type="EMBL" id="MFC7304355.1"/>
    </source>
</evidence>
<dbReference type="EMBL" id="JBHTCF010000003">
    <property type="protein sequence ID" value="MFC7304355.1"/>
    <property type="molecule type" value="Genomic_DNA"/>
</dbReference>